<dbReference type="GeneID" id="73471907"/>
<gene>
    <name evidence="3" type="ORF">J8A68_005107</name>
</gene>
<comment type="caution">
    <text evidence="3">The sequence shown here is derived from an EMBL/GenBank/DDBJ whole genome shotgun (WGS) entry which is preliminary data.</text>
</comment>
<dbReference type="InterPro" id="IPR001199">
    <property type="entry name" value="Cyt_B5-like_heme/steroid-bd"/>
</dbReference>
<keyword evidence="1" id="KW-1133">Transmembrane helix</keyword>
<dbReference type="GO" id="GO:0012505">
    <property type="term" value="C:endomembrane system"/>
    <property type="evidence" value="ECO:0007669"/>
    <property type="project" value="TreeGrafter"/>
</dbReference>
<keyword evidence="1" id="KW-0812">Transmembrane</keyword>
<sequence length="162" mass="18678">MTRQARNRFNLIDILQILSGLLLLNAFLSWWFTSTPTWGYEGKWINPSYLKHRFISPTLLNLSISELALYNGTDSSLPIYVAVNHRVYDVTAGTRMYGPGGPYNKLSGKDASRVYVTGCFMNPGELTYDLRGLDEKEIKEALDGWVWFFENNERYWYVGEVT</sequence>
<accession>A0A8J5UIV5</accession>
<name>A0A8J5UIV5_9ASCO</name>
<dbReference type="GO" id="GO:0016020">
    <property type="term" value="C:membrane"/>
    <property type="evidence" value="ECO:0007669"/>
    <property type="project" value="TreeGrafter"/>
</dbReference>
<evidence type="ECO:0000313" key="3">
    <source>
        <dbReference type="EMBL" id="KAG7661412.1"/>
    </source>
</evidence>
<dbReference type="Proteomes" id="UP000694255">
    <property type="component" value="Unassembled WGS sequence"/>
</dbReference>
<dbReference type="PANTHER" id="PTHR10281:SF76">
    <property type="entry name" value="CALCUTTA CUP-RELATED"/>
    <property type="match status" value="1"/>
</dbReference>
<feature type="transmembrane region" description="Helical" evidence="1">
    <location>
        <begin position="12"/>
        <end position="32"/>
    </location>
</feature>
<dbReference type="OrthoDB" id="10257697at2759"/>
<dbReference type="EMBL" id="JAGSYN010000220">
    <property type="protein sequence ID" value="KAG7661412.1"/>
    <property type="molecule type" value="Genomic_DNA"/>
</dbReference>
<dbReference type="Pfam" id="PF00173">
    <property type="entry name" value="Cyt-b5"/>
    <property type="match status" value="1"/>
</dbReference>
<dbReference type="SMART" id="SM01117">
    <property type="entry name" value="Cyt-b5"/>
    <property type="match status" value="1"/>
</dbReference>
<dbReference type="PANTHER" id="PTHR10281">
    <property type="entry name" value="MEMBRANE-ASSOCIATED PROGESTERONE RECEPTOR COMPONENT-RELATED"/>
    <property type="match status" value="1"/>
</dbReference>
<organism evidence="3 4">
    <name type="scientific">[Candida] subhashii</name>
    <dbReference type="NCBI Taxonomy" id="561895"/>
    <lineage>
        <taxon>Eukaryota</taxon>
        <taxon>Fungi</taxon>
        <taxon>Dikarya</taxon>
        <taxon>Ascomycota</taxon>
        <taxon>Saccharomycotina</taxon>
        <taxon>Pichiomycetes</taxon>
        <taxon>Debaryomycetaceae</taxon>
        <taxon>Spathaspora</taxon>
    </lineage>
</organism>
<reference evidence="3 4" key="1">
    <citation type="journal article" date="2021" name="DNA Res.">
        <title>Genome analysis of Candida subhashii reveals its hybrid nature and dual mitochondrial genome conformations.</title>
        <authorList>
            <person name="Mixao V."/>
            <person name="Hegedusova E."/>
            <person name="Saus E."/>
            <person name="Pryszcz L.P."/>
            <person name="Cillingova A."/>
            <person name="Nosek J."/>
            <person name="Gabaldon T."/>
        </authorList>
    </citation>
    <scope>NUCLEOTIDE SEQUENCE [LARGE SCALE GENOMIC DNA]</scope>
    <source>
        <strain evidence="3 4">CBS 10753</strain>
    </source>
</reference>
<feature type="domain" description="Cytochrome b5 heme-binding" evidence="2">
    <location>
        <begin position="62"/>
        <end position="162"/>
    </location>
</feature>
<protein>
    <recommendedName>
        <fullName evidence="2">Cytochrome b5 heme-binding domain-containing protein</fullName>
    </recommendedName>
</protein>
<keyword evidence="4" id="KW-1185">Reference proteome</keyword>
<dbReference type="AlphaFoldDB" id="A0A8J5UIV5"/>
<keyword evidence="1" id="KW-0472">Membrane</keyword>
<proteinExistence type="predicted"/>
<dbReference type="InterPro" id="IPR050577">
    <property type="entry name" value="MAPR/NEUFC/NENF-like"/>
</dbReference>
<evidence type="ECO:0000259" key="2">
    <source>
        <dbReference type="SMART" id="SM01117"/>
    </source>
</evidence>
<evidence type="ECO:0000313" key="4">
    <source>
        <dbReference type="Proteomes" id="UP000694255"/>
    </source>
</evidence>
<dbReference type="RefSeq" id="XP_049261645.1">
    <property type="nucleotide sequence ID" value="XM_049409138.1"/>
</dbReference>
<evidence type="ECO:0000256" key="1">
    <source>
        <dbReference type="SAM" id="Phobius"/>
    </source>
</evidence>